<proteinExistence type="inferred from homology"/>
<comment type="similarity">
    <text evidence="8">Belongs to the anion channel-forming bestrophin (TC 1.A.46) family.</text>
</comment>
<gene>
    <name evidence="10" type="ORF">CJD36_004340</name>
</gene>
<keyword evidence="4 9" id="KW-0812">Transmembrane</keyword>
<evidence type="ECO:0008006" key="12">
    <source>
        <dbReference type="Google" id="ProtNLM"/>
    </source>
</evidence>
<keyword evidence="7 9" id="KW-0472">Membrane</keyword>
<evidence type="ECO:0000256" key="6">
    <source>
        <dbReference type="ARBA" id="ARBA00023065"/>
    </source>
</evidence>
<evidence type="ECO:0000256" key="2">
    <source>
        <dbReference type="ARBA" id="ARBA00022448"/>
    </source>
</evidence>
<organism evidence="10 11">
    <name type="scientific">Flavipsychrobacter stenotrophus</name>
    <dbReference type="NCBI Taxonomy" id="2077091"/>
    <lineage>
        <taxon>Bacteria</taxon>
        <taxon>Pseudomonadati</taxon>
        <taxon>Bacteroidota</taxon>
        <taxon>Chitinophagia</taxon>
        <taxon>Chitinophagales</taxon>
        <taxon>Chitinophagaceae</taxon>
        <taxon>Flavipsychrobacter</taxon>
    </lineage>
</organism>
<name>A0A2S7T198_9BACT</name>
<evidence type="ECO:0000256" key="1">
    <source>
        <dbReference type="ARBA" id="ARBA00004651"/>
    </source>
</evidence>
<evidence type="ECO:0000313" key="10">
    <source>
        <dbReference type="EMBL" id="PQJ12979.1"/>
    </source>
</evidence>
<evidence type="ECO:0000256" key="8">
    <source>
        <dbReference type="ARBA" id="ARBA00034708"/>
    </source>
</evidence>
<keyword evidence="6" id="KW-0406">Ion transport</keyword>
<evidence type="ECO:0000256" key="4">
    <source>
        <dbReference type="ARBA" id="ARBA00022692"/>
    </source>
</evidence>
<dbReference type="PANTHER" id="PTHR33281:SF19">
    <property type="entry name" value="VOLTAGE-DEPENDENT ANION CHANNEL-FORMING PROTEIN YNEE"/>
    <property type="match status" value="1"/>
</dbReference>
<reference evidence="10 11" key="1">
    <citation type="submission" date="2018-01" db="EMBL/GenBank/DDBJ databases">
        <title>A novel member of the phylum Bacteroidetes isolated from glacier ice.</title>
        <authorList>
            <person name="Liu Q."/>
            <person name="Xin Y.-H."/>
        </authorList>
    </citation>
    <scope>NUCLEOTIDE SEQUENCE [LARGE SCALE GENOMIC DNA]</scope>
    <source>
        <strain evidence="10 11">RB1R16</strain>
    </source>
</reference>
<feature type="transmembrane region" description="Helical" evidence="9">
    <location>
        <begin position="224"/>
        <end position="254"/>
    </location>
</feature>
<dbReference type="InterPro" id="IPR044669">
    <property type="entry name" value="YneE/VCCN1/2-like"/>
</dbReference>
<accession>A0A2S7T198</accession>
<dbReference type="OrthoDB" id="445589at2"/>
<dbReference type="RefSeq" id="WP_105037863.1">
    <property type="nucleotide sequence ID" value="NZ_PPSL01000001.1"/>
</dbReference>
<dbReference type="PANTHER" id="PTHR33281">
    <property type="entry name" value="UPF0187 PROTEIN YNEE"/>
    <property type="match status" value="1"/>
</dbReference>
<keyword evidence="5 9" id="KW-1133">Transmembrane helix</keyword>
<dbReference type="GO" id="GO:0005254">
    <property type="term" value="F:chloride channel activity"/>
    <property type="evidence" value="ECO:0007669"/>
    <property type="project" value="InterPro"/>
</dbReference>
<keyword evidence="11" id="KW-1185">Reference proteome</keyword>
<evidence type="ECO:0000256" key="9">
    <source>
        <dbReference type="SAM" id="Phobius"/>
    </source>
</evidence>
<dbReference type="GO" id="GO:0005886">
    <property type="term" value="C:plasma membrane"/>
    <property type="evidence" value="ECO:0007669"/>
    <property type="project" value="UniProtKB-SubCell"/>
</dbReference>
<keyword evidence="2" id="KW-0813">Transport</keyword>
<evidence type="ECO:0000256" key="5">
    <source>
        <dbReference type="ARBA" id="ARBA00022989"/>
    </source>
</evidence>
<evidence type="ECO:0000256" key="7">
    <source>
        <dbReference type="ARBA" id="ARBA00023136"/>
    </source>
</evidence>
<dbReference type="Pfam" id="PF25539">
    <property type="entry name" value="Bestrophin_2"/>
    <property type="match status" value="1"/>
</dbReference>
<dbReference type="EMBL" id="PPSL01000001">
    <property type="protein sequence ID" value="PQJ12979.1"/>
    <property type="molecule type" value="Genomic_DNA"/>
</dbReference>
<sequence length="293" mass="33571">MITIGKKGNLINIFELRKADTFSRLLPYIMAVCVYTAIVYFIMITTLHLHDVPPFKSILTLHTLLGAIISLLMVFRTNTAYDRWWEGRKLWGGLVNNSRNLAVKMNAMLPRGNEKDRAFFKKIIPMFAHALYLHLRAETTRLELDSDPHPEIPDLDHTKHVPNQIASVMASKLNLMYNEGTLTGDQTIILNAEFQSFLDVCGACERIKNTPIPYSYSTFIKKFIFLYIMTLPFGLVFTLTYFSIPIVGIVFYVLASLEMIAEEIEDPFGTEFNDLPLEKIAENIKKNVEHILM</sequence>
<feature type="transmembrane region" description="Helical" evidence="9">
    <location>
        <begin position="25"/>
        <end position="49"/>
    </location>
</feature>
<comment type="subcellular location">
    <subcellularLocation>
        <location evidence="1">Cell membrane</location>
        <topology evidence="1">Multi-pass membrane protein</topology>
    </subcellularLocation>
</comment>
<protein>
    <recommendedName>
        <fullName evidence="12">Bestrophin</fullName>
    </recommendedName>
</protein>
<dbReference type="Proteomes" id="UP000239872">
    <property type="component" value="Unassembled WGS sequence"/>
</dbReference>
<evidence type="ECO:0000313" key="11">
    <source>
        <dbReference type="Proteomes" id="UP000239872"/>
    </source>
</evidence>
<evidence type="ECO:0000256" key="3">
    <source>
        <dbReference type="ARBA" id="ARBA00022475"/>
    </source>
</evidence>
<comment type="caution">
    <text evidence="10">The sequence shown here is derived from an EMBL/GenBank/DDBJ whole genome shotgun (WGS) entry which is preliminary data.</text>
</comment>
<keyword evidence="3" id="KW-1003">Cell membrane</keyword>
<dbReference type="AlphaFoldDB" id="A0A2S7T198"/>
<feature type="transmembrane region" description="Helical" evidence="9">
    <location>
        <begin position="55"/>
        <end position="75"/>
    </location>
</feature>